<evidence type="ECO:0000256" key="4">
    <source>
        <dbReference type="ARBA" id="ARBA00016902"/>
    </source>
</evidence>
<dbReference type="InterPro" id="IPR036611">
    <property type="entry name" value="Trigger_fac_ribosome-bd_sf"/>
</dbReference>
<dbReference type="Proteomes" id="UP000310263">
    <property type="component" value="Unassembled WGS sequence"/>
</dbReference>
<dbReference type="OrthoDB" id="9767721at2"/>
<dbReference type="Pfam" id="PF05698">
    <property type="entry name" value="Trigger_C"/>
    <property type="match status" value="1"/>
</dbReference>
<evidence type="ECO:0000256" key="9">
    <source>
        <dbReference type="ARBA" id="ARBA00023306"/>
    </source>
</evidence>
<accession>A0A4S2F041</accession>
<keyword evidence="11" id="KW-0963">Cytoplasm</keyword>
<dbReference type="GO" id="GO:0005737">
    <property type="term" value="C:cytoplasm"/>
    <property type="evidence" value="ECO:0007669"/>
    <property type="project" value="UniProtKB-SubCell"/>
</dbReference>
<evidence type="ECO:0000256" key="3">
    <source>
        <dbReference type="ARBA" id="ARBA00013194"/>
    </source>
</evidence>
<comment type="subcellular location">
    <subcellularLocation>
        <location evidence="11">Cytoplasm</location>
    </subcellularLocation>
    <text evidence="11">About half TF is bound to the ribosome near the polypeptide exit tunnel while the other half is free in the cytoplasm.</text>
</comment>
<evidence type="ECO:0000256" key="8">
    <source>
        <dbReference type="ARBA" id="ARBA00023235"/>
    </source>
</evidence>
<evidence type="ECO:0000259" key="12">
    <source>
        <dbReference type="Pfam" id="PF05697"/>
    </source>
</evidence>
<dbReference type="Gene3D" id="1.10.3120.10">
    <property type="entry name" value="Trigger factor, C-terminal domain"/>
    <property type="match status" value="1"/>
</dbReference>
<dbReference type="NCBIfam" id="TIGR00115">
    <property type="entry name" value="tig"/>
    <property type="match status" value="1"/>
</dbReference>
<keyword evidence="7 11" id="KW-0143">Chaperone</keyword>
<dbReference type="InterPro" id="IPR008881">
    <property type="entry name" value="Trigger_fac_ribosome-bd_bac"/>
</dbReference>
<keyword evidence="5 11" id="KW-0132">Cell division</keyword>
<reference evidence="14 15" key="1">
    <citation type="submission" date="2019-04" db="EMBL/GenBank/DDBJ databases">
        <title>Microbes associate with the intestines of laboratory mice.</title>
        <authorList>
            <person name="Navarre W."/>
            <person name="Wong E."/>
            <person name="Huang K."/>
            <person name="Tropini C."/>
            <person name="Ng K."/>
            <person name="Yu B."/>
        </authorList>
    </citation>
    <scope>NUCLEOTIDE SEQUENCE [LARGE SCALE GENOMIC DNA]</scope>
    <source>
        <strain evidence="14 15">NM07_P-09</strain>
    </source>
</reference>
<keyword evidence="6 11" id="KW-0697">Rotamase</keyword>
<sequence length="461" mass="50588">MYVRKVRCLVFPNAAIGAAHRLTGGMLDITVTAGEPADSKLVARVAIPADEVKKAVAATYKEIAGRYNFPGFRKGRAPRPVIDSAVGKEAVMADATNELLSKAEPFIINELGVVPVGELDFGEDLQPVVDKQDYEVEVTVTLIPTAELSSYDPVDIQMPPAEATDAEVASQLDLLMSYQARFEDGDENTQVASGDFVNVDIEDIENASELAGEGRMLPTGSGMLPQALEEALVGMKPAGEKEVEYEGADGSQIKMKVKVNDVKVKTVPELTDEYVSDVFGFDNIDALKEALKKEIQQDKDQNLPALKEDRAVAALEKRLELETVPEDYVKQINGEITRSFLQDLQASGQTVDSFLKARRVTMDQLLADLQAQAVEHARQSIALDALARHLNVEATQEDVRAEFENVYDEKHLDKALKEFTESGQMPAVRETVKRTKALQWLLDNAHVTEVDEVAEKNDSAE</sequence>
<feature type="domain" description="Trigger factor ribosome-binding bacterial" evidence="12">
    <location>
        <begin position="37"/>
        <end position="173"/>
    </location>
</feature>
<dbReference type="InterPro" id="IPR046357">
    <property type="entry name" value="PPIase_dom_sf"/>
</dbReference>
<comment type="function">
    <text evidence="11">Involved in protein export. Acts as a chaperone by maintaining the newly synthesized protein in an open conformation. Functions as a peptidyl-prolyl cis-trans isomerase.</text>
</comment>
<evidence type="ECO:0000256" key="1">
    <source>
        <dbReference type="ARBA" id="ARBA00000971"/>
    </source>
</evidence>
<dbReference type="SUPFAM" id="SSF102735">
    <property type="entry name" value="Trigger factor ribosome-binding domain"/>
    <property type="match status" value="1"/>
</dbReference>
<evidence type="ECO:0000256" key="7">
    <source>
        <dbReference type="ARBA" id="ARBA00023186"/>
    </source>
</evidence>
<dbReference type="EMBL" id="SRYE01000003">
    <property type="protein sequence ID" value="TGY62218.1"/>
    <property type="molecule type" value="Genomic_DNA"/>
</dbReference>
<feature type="domain" description="Trigger factor C-terminal" evidence="13">
    <location>
        <begin position="284"/>
        <end position="442"/>
    </location>
</feature>
<keyword evidence="9 11" id="KW-0131">Cell cycle</keyword>
<organism evidence="14 15">
    <name type="scientific">Muricaecibacterium torontonense</name>
    <dbReference type="NCBI Taxonomy" id="3032871"/>
    <lineage>
        <taxon>Bacteria</taxon>
        <taxon>Bacillati</taxon>
        <taxon>Actinomycetota</taxon>
        <taxon>Coriobacteriia</taxon>
        <taxon>Coriobacteriales</taxon>
        <taxon>Atopobiaceae</taxon>
        <taxon>Muricaecibacterium</taxon>
    </lineage>
</organism>
<dbReference type="GO" id="GO:0006457">
    <property type="term" value="P:protein folding"/>
    <property type="evidence" value="ECO:0007669"/>
    <property type="project" value="UniProtKB-UniRule"/>
</dbReference>
<keyword evidence="15" id="KW-1185">Reference proteome</keyword>
<dbReference type="InterPro" id="IPR037041">
    <property type="entry name" value="Trigger_fac_C_sf"/>
</dbReference>
<dbReference type="GO" id="GO:0051301">
    <property type="term" value="P:cell division"/>
    <property type="evidence" value="ECO:0007669"/>
    <property type="project" value="UniProtKB-KW"/>
</dbReference>
<dbReference type="Gene3D" id="3.30.70.1050">
    <property type="entry name" value="Trigger factor ribosome-binding domain"/>
    <property type="match status" value="1"/>
</dbReference>
<dbReference type="GO" id="GO:0003755">
    <property type="term" value="F:peptidyl-prolyl cis-trans isomerase activity"/>
    <property type="evidence" value="ECO:0007669"/>
    <property type="project" value="UniProtKB-UniRule"/>
</dbReference>
<evidence type="ECO:0000313" key="14">
    <source>
        <dbReference type="EMBL" id="TGY62218.1"/>
    </source>
</evidence>
<dbReference type="HAMAP" id="MF_00303">
    <property type="entry name" value="Trigger_factor_Tig"/>
    <property type="match status" value="1"/>
</dbReference>
<dbReference type="GO" id="GO:0015031">
    <property type="term" value="P:protein transport"/>
    <property type="evidence" value="ECO:0007669"/>
    <property type="project" value="UniProtKB-UniRule"/>
</dbReference>
<evidence type="ECO:0000256" key="5">
    <source>
        <dbReference type="ARBA" id="ARBA00022618"/>
    </source>
</evidence>
<dbReference type="SUPFAM" id="SSF109998">
    <property type="entry name" value="Triger factor/SurA peptide-binding domain-like"/>
    <property type="match status" value="1"/>
</dbReference>
<evidence type="ECO:0000256" key="11">
    <source>
        <dbReference type="HAMAP-Rule" id="MF_00303"/>
    </source>
</evidence>
<keyword evidence="8 11" id="KW-0413">Isomerase</keyword>
<dbReference type="Pfam" id="PF05697">
    <property type="entry name" value="Trigger_N"/>
    <property type="match status" value="1"/>
</dbReference>
<comment type="catalytic activity">
    <reaction evidence="1 11">
        <text>[protein]-peptidylproline (omega=180) = [protein]-peptidylproline (omega=0)</text>
        <dbReference type="Rhea" id="RHEA:16237"/>
        <dbReference type="Rhea" id="RHEA-COMP:10747"/>
        <dbReference type="Rhea" id="RHEA-COMP:10748"/>
        <dbReference type="ChEBI" id="CHEBI:83833"/>
        <dbReference type="ChEBI" id="CHEBI:83834"/>
        <dbReference type="EC" id="5.2.1.8"/>
    </reaction>
</comment>
<name>A0A4S2F041_9ACTN</name>
<comment type="similarity">
    <text evidence="2 11">Belongs to the FKBP-type PPIase family. Tig subfamily.</text>
</comment>
<dbReference type="AlphaFoldDB" id="A0A4S2F041"/>
<dbReference type="EC" id="5.2.1.8" evidence="3 11"/>
<dbReference type="InterPro" id="IPR027304">
    <property type="entry name" value="Trigger_fact/SurA_dom_sf"/>
</dbReference>
<evidence type="ECO:0000256" key="6">
    <source>
        <dbReference type="ARBA" id="ARBA00023110"/>
    </source>
</evidence>
<gene>
    <name evidence="11 14" type="primary">tig</name>
    <name evidence="14" type="ORF">E5334_06090</name>
</gene>
<evidence type="ECO:0000256" key="2">
    <source>
        <dbReference type="ARBA" id="ARBA00005464"/>
    </source>
</evidence>
<dbReference type="Gene3D" id="3.10.50.40">
    <property type="match status" value="1"/>
</dbReference>
<comment type="domain">
    <text evidence="11">Consists of 3 domains; the N-terminus binds the ribosome, the middle domain has PPIase activity, while the C-terminus has intrinsic chaperone activity on its own.</text>
</comment>
<comment type="caution">
    <text evidence="14">The sequence shown here is derived from an EMBL/GenBank/DDBJ whole genome shotgun (WGS) entry which is preliminary data.</text>
</comment>
<dbReference type="InterPro" id="IPR008880">
    <property type="entry name" value="Trigger_fac_C"/>
</dbReference>
<evidence type="ECO:0000256" key="10">
    <source>
        <dbReference type="ARBA" id="ARBA00029986"/>
    </source>
</evidence>
<protein>
    <recommendedName>
        <fullName evidence="4 11">Trigger factor</fullName>
        <shortName evidence="11">TF</shortName>
        <ecNumber evidence="3 11">5.2.1.8</ecNumber>
    </recommendedName>
    <alternativeName>
        <fullName evidence="10 11">PPIase</fullName>
    </alternativeName>
</protein>
<dbReference type="InterPro" id="IPR005215">
    <property type="entry name" value="Trig_fac"/>
</dbReference>
<dbReference type="PIRSF" id="PIRSF003095">
    <property type="entry name" value="Trigger_factor"/>
    <property type="match status" value="1"/>
</dbReference>
<evidence type="ECO:0000259" key="13">
    <source>
        <dbReference type="Pfam" id="PF05698"/>
    </source>
</evidence>
<evidence type="ECO:0000313" key="15">
    <source>
        <dbReference type="Proteomes" id="UP000310263"/>
    </source>
</evidence>
<dbReference type="SUPFAM" id="SSF54534">
    <property type="entry name" value="FKBP-like"/>
    <property type="match status" value="1"/>
</dbReference>
<proteinExistence type="inferred from homology"/>